<feature type="non-terminal residue" evidence="3">
    <location>
        <position position="1"/>
    </location>
</feature>
<protein>
    <submittedName>
        <fullName evidence="3">Uncharacterized protein</fullName>
    </submittedName>
</protein>
<feature type="domain" description="F-box" evidence="1">
    <location>
        <begin position="9"/>
        <end position="49"/>
    </location>
</feature>
<dbReference type="Gramene" id="TVU40904">
    <property type="protein sequence ID" value="TVU40904"/>
    <property type="gene ID" value="EJB05_14388"/>
</dbReference>
<dbReference type="Pfam" id="PF23635">
    <property type="entry name" value="Beta-prop_AT5G49610-like"/>
    <property type="match status" value="1"/>
</dbReference>
<name>A0A5J9W050_9POAL</name>
<dbReference type="AlphaFoldDB" id="A0A5J9W050"/>
<dbReference type="InterPro" id="IPR001810">
    <property type="entry name" value="F-box_dom"/>
</dbReference>
<reference evidence="3 4" key="1">
    <citation type="journal article" date="2019" name="Sci. Rep.">
        <title>A high-quality genome of Eragrostis curvula grass provides insights into Poaceae evolution and supports new strategies to enhance forage quality.</title>
        <authorList>
            <person name="Carballo J."/>
            <person name="Santos B.A.C.M."/>
            <person name="Zappacosta D."/>
            <person name="Garbus I."/>
            <person name="Selva J.P."/>
            <person name="Gallo C.A."/>
            <person name="Diaz A."/>
            <person name="Albertini E."/>
            <person name="Caccamo M."/>
            <person name="Echenique V."/>
        </authorList>
    </citation>
    <scope>NUCLEOTIDE SEQUENCE [LARGE SCALE GENOMIC DNA]</scope>
    <source>
        <strain evidence="4">cv. Victoria</strain>
        <tissue evidence="3">Leaf</tissue>
    </source>
</reference>
<proteinExistence type="predicted"/>
<dbReference type="OrthoDB" id="673198at2759"/>
<feature type="domain" description="F-box protein AT5G49610-like beta-propeller" evidence="2">
    <location>
        <begin position="96"/>
        <end position="369"/>
    </location>
</feature>
<keyword evidence="4" id="KW-1185">Reference proteome</keyword>
<sequence length="400" mass="45053">MAPPPELIDDVAAEIFLRLPPDEPEHLFRASLVCKPWLRVISDPAFLRRYRAYHRTPPLLGYARRRKAILEGDADPRLFPTTVVPLAPNPCFRQALDCHHGRVLLHAYEKDHWYLIVWDPVTGDEHRVPDAAIHSLIYSAAVFCAVSGCDHLDCHGGPFRVVFIDTDGSDNLIKACIYSSETGAWSTPVALSDGWETYVKHRQDALNGEYYRSIPFVQPRRGAVLGDEIYFTLWEADAIIKYDCGKNFLFMINAPLQDADNIALMEMEDNSLGFVYIKCSRLYLWSRKANSEGAAEWMQFKLIELMKMTPVSSPDDNAFVVGCAEGVGVIFVTTGAGLFTIKVNSGQVKKIGKPEVYFSILPYMSFYTPGNVQLIGYMLIVIMHVTPYACLLDRLLFVDS</sequence>
<dbReference type="InterPro" id="IPR036047">
    <property type="entry name" value="F-box-like_dom_sf"/>
</dbReference>
<dbReference type="PANTHER" id="PTHR32133">
    <property type="entry name" value="OS07G0120400 PROTEIN"/>
    <property type="match status" value="1"/>
</dbReference>
<accession>A0A5J9W050</accession>
<dbReference type="SUPFAM" id="SSF81383">
    <property type="entry name" value="F-box domain"/>
    <property type="match status" value="1"/>
</dbReference>
<dbReference type="Gene3D" id="1.20.1280.50">
    <property type="match status" value="1"/>
</dbReference>
<gene>
    <name evidence="3" type="ORF">EJB05_14388</name>
</gene>
<dbReference type="Proteomes" id="UP000324897">
    <property type="component" value="Chromosome 4"/>
</dbReference>
<evidence type="ECO:0000259" key="1">
    <source>
        <dbReference type="Pfam" id="PF12937"/>
    </source>
</evidence>
<dbReference type="PANTHER" id="PTHR32133:SF251">
    <property type="entry name" value="F-BOX DOMAIN-CONTAINING PROTEIN"/>
    <property type="match status" value="1"/>
</dbReference>
<comment type="caution">
    <text evidence="3">The sequence shown here is derived from an EMBL/GenBank/DDBJ whole genome shotgun (WGS) entry which is preliminary data.</text>
</comment>
<evidence type="ECO:0000259" key="2">
    <source>
        <dbReference type="Pfam" id="PF23635"/>
    </source>
</evidence>
<evidence type="ECO:0000313" key="3">
    <source>
        <dbReference type="EMBL" id="TVU40904.1"/>
    </source>
</evidence>
<dbReference type="InterPro" id="IPR056594">
    <property type="entry name" value="AT5G49610-like_b-prop"/>
</dbReference>
<organism evidence="3 4">
    <name type="scientific">Eragrostis curvula</name>
    <name type="common">weeping love grass</name>
    <dbReference type="NCBI Taxonomy" id="38414"/>
    <lineage>
        <taxon>Eukaryota</taxon>
        <taxon>Viridiplantae</taxon>
        <taxon>Streptophyta</taxon>
        <taxon>Embryophyta</taxon>
        <taxon>Tracheophyta</taxon>
        <taxon>Spermatophyta</taxon>
        <taxon>Magnoliopsida</taxon>
        <taxon>Liliopsida</taxon>
        <taxon>Poales</taxon>
        <taxon>Poaceae</taxon>
        <taxon>PACMAD clade</taxon>
        <taxon>Chloridoideae</taxon>
        <taxon>Eragrostideae</taxon>
        <taxon>Eragrostidinae</taxon>
        <taxon>Eragrostis</taxon>
    </lineage>
</organism>
<dbReference type="Pfam" id="PF12937">
    <property type="entry name" value="F-box-like"/>
    <property type="match status" value="1"/>
</dbReference>
<dbReference type="EMBL" id="RWGY01000007">
    <property type="protein sequence ID" value="TVU40904.1"/>
    <property type="molecule type" value="Genomic_DNA"/>
</dbReference>
<evidence type="ECO:0000313" key="4">
    <source>
        <dbReference type="Proteomes" id="UP000324897"/>
    </source>
</evidence>